<reference evidence="1 2" key="1">
    <citation type="journal article" date="2016" name="Nat. Commun.">
        <title>Thousands of microbial genomes shed light on interconnected biogeochemical processes in an aquifer system.</title>
        <authorList>
            <person name="Anantharaman K."/>
            <person name="Brown C.T."/>
            <person name="Hug L.A."/>
            <person name="Sharon I."/>
            <person name="Castelle C.J."/>
            <person name="Probst A.J."/>
            <person name="Thomas B.C."/>
            <person name="Singh A."/>
            <person name="Wilkins M.J."/>
            <person name="Karaoz U."/>
            <person name="Brodie E.L."/>
            <person name="Williams K.H."/>
            <person name="Hubbard S.S."/>
            <person name="Banfield J.F."/>
        </authorList>
    </citation>
    <scope>NUCLEOTIDE SEQUENCE [LARGE SCALE GENOMIC DNA]</scope>
</reference>
<evidence type="ECO:0000313" key="2">
    <source>
        <dbReference type="Proteomes" id="UP000177122"/>
    </source>
</evidence>
<accession>A0A1G2CTF4</accession>
<evidence type="ECO:0000313" key="1">
    <source>
        <dbReference type="EMBL" id="OGZ04675.1"/>
    </source>
</evidence>
<gene>
    <name evidence="1" type="ORF">A2845_05265</name>
</gene>
<comment type="caution">
    <text evidence="1">The sequence shown here is derived from an EMBL/GenBank/DDBJ whole genome shotgun (WGS) entry which is preliminary data.</text>
</comment>
<proteinExistence type="predicted"/>
<dbReference type="Proteomes" id="UP000177122">
    <property type="component" value="Unassembled WGS sequence"/>
</dbReference>
<dbReference type="AlphaFoldDB" id="A0A1G2CTF4"/>
<protein>
    <submittedName>
        <fullName evidence="1">Uncharacterized protein</fullName>
    </submittedName>
</protein>
<dbReference type="EMBL" id="MHLI01000022">
    <property type="protein sequence ID" value="OGZ04675.1"/>
    <property type="molecule type" value="Genomic_DNA"/>
</dbReference>
<name>A0A1G2CTF4_9BACT</name>
<sequence length="246" mass="27236">MQTHETDHTPATPEQLAILTGEIALAVAKAKPSFARIQKLLGSKSATRKSISTAVLSALEIDSAPDPRLVKSQRLWAKLGLPLDCLDDLVMPDIPTDWDGVAIIPEVSCERLFALCVKHFPSWKYGNNLDNFKEEQNRPSRAYALGHRGGVEPDVLHRGKSYNQCIEEGLIFLTQKERICIELLRFAETGEHLDVVGLTITSSLAEVGHAYYAHLDSSFRTQVFRMGFCRRMCADSAGGPRQAVFA</sequence>
<organism evidence="1 2">
    <name type="scientific">Candidatus Lloydbacteria bacterium RIFCSPHIGHO2_01_FULL_49_22</name>
    <dbReference type="NCBI Taxonomy" id="1798658"/>
    <lineage>
        <taxon>Bacteria</taxon>
        <taxon>Candidatus Lloydiibacteriota</taxon>
    </lineage>
</organism>